<evidence type="ECO:0000256" key="3">
    <source>
        <dbReference type="SAM" id="Phobius"/>
    </source>
</evidence>
<keyword evidence="6" id="KW-1185">Reference proteome</keyword>
<protein>
    <submittedName>
        <fullName evidence="5">AMP-binding protein</fullName>
    </submittedName>
</protein>
<dbReference type="Gene3D" id="1.10.1200.10">
    <property type="entry name" value="ACP-like"/>
    <property type="match status" value="1"/>
</dbReference>
<dbReference type="Proteomes" id="UP000663570">
    <property type="component" value="Chromosome"/>
</dbReference>
<reference evidence="5 6" key="1">
    <citation type="submission" date="2021-02" db="EMBL/GenBank/DDBJ databases">
        <title>Niveibacterium changnyeongensis HC41.</title>
        <authorList>
            <person name="Kang M."/>
        </authorList>
    </citation>
    <scope>NUCLEOTIDE SEQUENCE [LARGE SCALE GENOMIC DNA]</scope>
    <source>
        <strain evidence="5 6">HC41</strain>
    </source>
</reference>
<feature type="transmembrane region" description="Helical" evidence="3">
    <location>
        <begin position="694"/>
        <end position="716"/>
    </location>
</feature>
<dbReference type="PANTHER" id="PTHR22754:SF32">
    <property type="entry name" value="DISCO-INTERACTING PROTEIN 2"/>
    <property type="match status" value="1"/>
</dbReference>
<dbReference type="InterPro" id="IPR036736">
    <property type="entry name" value="ACP-like_sf"/>
</dbReference>
<evidence type="ECO:0000256" key="2">
    <source>
        <dbReference type="ARBA" id="ARBA00022598"/>
    </source>
</evidence>
<sequence>MADAVATRDARCAQALEIAAALLRETHPGREIALDADSAFGRDLELDSLGRVELISRIADALRLQFPERAYAEADTLRELLRWAGELPTSVASTALPAERAREQGTPEQATSLVDVLEWRAQREPDRVHVLLLNEAGADQPLTYGALWQGAAQRAAALIAAGLRSGQTVALMLPTGHDYLVSFFGVLLAGGVPVPIYPPARLAQIDEHVRRHATILANAQASLLITVPQAKPVALRLRAAAPGIVAVLAPDELVGTAQHVMHPAADALALLQYTSGSTGDPKGVALSHANLLANLRAMGRACQVTQDDVFVSWLPLYHDMGLIGAWLGALYYGFPLVLMSPLAFLARPARWLEAISQHRATLSAGPNFAYELCVRKVPDAALAELDLSCWRMALNGAEPVSPATLDAFAARFAPAGLRRDALAPVYGLAECSVGLAFPPPGRGPRIDRIRTAPFAQERRAEPAAAGDDAVLIPACGRPLPGHEVRVVDLAGDELPERRIGRLEFRGPSATSGYYRNPVANARLFRDGWLDSGDMAYLADGEIHLTGRIKDMIIRGGRNLYPYDLEQAVGALHGVRRGCVAVFACAPAGGGGERLVVLAETRERDATARAALQRRIADCTQAVLGEAADDIVLAPPHAVLKTSSGKLRRAATRERYLAGELRQRDWPLWLQGVRLLVQGLLARLRVSARWLAGRLWSYWSLAAFALLAAPTCVLVAFCPAHAWARAWVHRAARGWMQLCGLSIETPAALAAPAGAHLLVCNHASYLDGLLLSAALPPQYRFVAKAELAQQRVAGTLLRGLGALFVERHDALRGAEDVEVLVEALRRGAQLVVFPEGTFTRAAGLRRFHAGAFLAAAHAGVPVVCTGLRGSRALLRDGTWLPHREPLRFEQGATLAPDGQDWPAAMRLMAATRAELRRLCGEPDLDASAQDGA</sequence>
<dbReference type="Pfam" id="PF00550">
    <property type="entry name" value="PP-binding"/>
    <property type="match status" value="1"/>
</dbReference>
<evidence type="ECO:0000313" key="6">
    <source>
        <dbReference type="Proteomes" id="UP000663570"/>
    </source>
</evidence>
<dbReference type="InterPro" id="IPR040097">
    <property type="entry name" value="FAAL/FAAC"/>
</dbReference>
<keyword evidence="2" id="KW-0436">Ligase</keyword>
<feature type="domain" description="Carrier" evidence="4">
    <location>
        <begin position="6"/>
        <end position="88"/>
    </location>
</feature>
<dbReference type="Gene3D" id="3.40.50.12780">
    <property type="entry name" value="N-terminal domain of ligase-like"/>
    <property type="match status" value="1"/>
</dbReference>
<dbReference type="SUPFAM" id="SSF56801">
    <property type="entry name" value="Acetyl-CoA synthetase-like"/>
    <property type="match status" value="1"/>
</dbReference>
<evidence type="ECO:0000259" key="4">
    <source>
        <dbReference type="PROSITE" id="PS50075"/>
    </source>
</evidence>
<dbReference type="CDD" id="cd07989">
    <property type="entry name" value="LPLAT_AGPAT-like"/>
    <property type="match status" value="1"/>
</dbReference>
<keyword evidence="3" id="KW-0472">Membrane</keyword>
<dbReference type="InterPro" id="IPR009081">
    <property type="entry name" value="PP-bd_ACP"/>
</dbReference>
<gene>
    <name evidence="5" type="ORF">JY500_02655</name>
</gene>
<proteinExistence type="inferred from homology"/>
<dbReference type="Pfam" id="PF01553">
    <property type="entry name" value="Acyltransferase"/>
    <property type="match status" value="1"/>
</dbReference>
<organism evidence="5 6">
    <name type="scientific">Niveibacterium microcysteis</name>
    <dbReference type="NCBI Taxonomy" id="2811415"/>
    <lineage>
        <taxon>Bacteria</taxon>
        <taxon>Pseudomonadati</taxon>
        <taxon>Pseudomonadota</taxon>
        <taxon>Betaproteobacteria</taxon>
        <taxon>Rhodocyclales</taxon>
        <taxon>Rhodocyclaceae</taxon>
        <taxon>Niveibacterium</taxon>
    </lineage>
</organism>
<dbReference type="SMART" id="SM00563">
    <property type="entry name" value="PlsC"/>
    <property type="match status" value="1"/>
</dbReference>
<dbReference type="RefSeq" id="WP_206254988.1">
    <property type="nucleotide sequence ID" value="NZ_CP071060.1"/>
</dbReference>
<dbReference type="EMBL" id="CP071060">
    <property type="protein sequence ID" value="QSI77575.1"/>
    <property type="molecule type" value="Genomic_DNA"/>
</dbReference>
<comment type="similarity">
    <text evidence="1">Belongs to the ATP-dependent AMP-binding enzyme family.</text>
</comment>
<dbReference type="Gene3D" id="3.30.300.30">
    <property type="match status" value="1"/>
</dbReference>
<name>A0ABX7MAS7_9RHOO</name>
<dbReference type="PROSITE" id="PS50075">
    <property type="entry name" value="CARRIER"/>
    <property type="match status" value="1"/>
</dbReference>
<dbReference type="InterPro" id="IPR020845">
    <property type="entry name" value="AMP-binding_CS"/>
</dbReference>
<dbReference type="InterPro" id="IPR000873">
    <property type="entry name" value="AMP-dep_synth/lig_dom"/>
</dbReference>
<dbReference type="InterPro" id="IPR002123">
    <property type="entry name" value="Plipid/glycerol_acylTrfase"/>
</dbReference>
<feature type="transmembrane region" description="Helical" evidence="3">
    <location>
        <begin position="323"/>
        <end position="346"/>
    </location>
</feature>
<keyword evidence="3" id="KW-0812">Transmembrane</keyword>
<dbReference type="PANTHER" id="PTHR22754">
    <property type="entry name" value="DISCO-INTERACTING PROTEIN 2 DIP2 -RELATED"/>
    <property type="match status" value="1"/>
</dbReference>
<dbReference type="PROSITE" id="PS00455">
    <property type="entry name" value="AMP_BINDING"/>
    <property type="match status" value="1"/>
</dbReference>
<dbReference type="SUPFAM" id="SSF69593">
    <property type="entry name" value="Glycerol-3-phosphate (1)-acyltransferase"/>
    <property type="match status" value="1"/>
</dbReference>
<dbReference type="InterPro" id="IPR042099">
    <property type="entry name" value="ANL_N_sf"/>
</dbReference>
<evidence type="ECO:0000256" key="1">
    <source>
        <dbReference type="ARBA" id="ARBA00006432"/>
    </source>
</evidence>
<dbReference type="InterPro" id="IPR045851">
    <property type="entry name" value="AMP-bd_C_sf"/>
</dbReference>
<accession>A0ABX7MAS7</accession>
<dbReference type="Pfam" id="PF00501">
    <property type="entry name" value="AMP-binding"/>
    <property type="match status" value="1"/>
</dbReference>
<dbReference type="CDD" id="cd05931">
    <property type="entry name" value="FAAL"/>
    <property type="match status" value="1"/>
</dbReference>
<dbReference type="SUPFAM" id="SSF47336">
    <property type="entry name" value="ACP-like"/>
    <property type="match status" value="1"/>
</dbReference>
<keyword evidence="3" id="KW-1133">Transmembrane helix</keyword>
<evidence type="ECO:0000313" key="5">
    <source>
        <dbReference type="EMBL" id="QSI77575.1"/>
    </source>
</evidence>